<dbReference type="GO" id="GO:0004843">
    <property type="term" value="F:cysteine-type deubiquitinase activity"/>
    <property type="evidence" value="ECO:0007669"/>
    <property type="project" value="InterPro"/>
</dbReference>
<gene>
    <name evidence="3" type="ORF">FISHEDRAFT_16813</name>
    <name evidence="4" type="ORF">FISHEDRAFT_21609</name>
</gene>
<dbReference type="GO" id="GO:0071944">
    <property type="term" value="C:cell periphery"/>
    <property type="evidence" value="ECO:0007669"/>
    <property type="project" value="TreeGrafter"/>
</dbReference>
<dbReference type="GO" id="GO:0005829">
    <property type="term" value="C:cytosol"/>
    <property type="evidence" value="ECO:0007669"/>
    <property type="project" value="TreeGrafter"/>
</dbReference>
<feature type="region of interest" description="Disordered" evidence="1">
    <location>
        <begin position="345"/>
        <end position="365"/>
    </location>
</feature>
<sequence>PTTTSSADVWYLKEIQFGSSPETRRPFKIITQNFNGPCSLIAICNVLILRGDIEILPPTRQTVSYDFLSQLVADFLIKRSPDVDISSALSILPLTQKGMDLNPVFTGATDFRPGEGGELKLFEQAGITLVHGWLVDADASDAKWTAKVSDYDTAVALIAEADHLTKGQLVFSEGPATNSMEAVGEAETAPEEPSSSTTPPASQPLSDADKEKIETAMAVREFIDSTSSQLTYHGLFHLASILEADKLYALFRSSHLSVLYKSSDGLLYALATDHAFLYESSVVWERMEDVDGGWSTFVDSNFVRSSPVGGDFAGQTAEGALAAEGDLQGEDDHAHELHAEALRQRREQEQKRAQRDERHREQMFIRQEEERKRKLRHKKDCIVM</sequence>
<dbReference type="GO" id="GO:0071108">
    <property type="term" value="P:protein K48-linked deubiquitination"/>
    <property type="evidence" value="ECO:0007669"/>
    <property type="project" value="TreeGrafter"/>
</dbReference>
<dbReference type="Pfam" id="PF04424">
    <property type="entry name" value="MINDY_DUB"/>
    <property type="match status" value="1"/>
</dbReference>
<evidence type="ECO:0000313" key="4">
    <source>
        <dbReference type="EMBL" id="KIY42882.1"/>
    </source>
</evidence>
<feature type="domain" description="MINDY deubiquitinase" evidence="2">
    <location>
        <begin position="9"/>
        <end position="302"/>
    </location>
</feature>
<reference evidence="3 5" key="1">
    <citation type="journal article" date="2015" name="Fungal Genet. Biol.">
        <title>Evolution of novel wood decay mechanisms in Agaricales revealed by the genome sequences of Fistulina hepatica and Cylindrobasidium torrendii.</title>
        <authorList>
            <person name="Floudas D."/>
            <person name="Held B.W."/>
            <person name="Riley R."/>
            <person name="Nagy L.G."/>
            <person name="Koehler G."/>
            <person name="Ransdell A.S."/>
            <person name="Younus H."/>
            <person name="Chow J."/>
            <person name="Chiniquy J."/>
            <person name="Lipzen A."/>
            <person name="Tritt A."/>
            <person name="Sun H."/>
            <person name="Haridas S."/>
            <person name="LaButti K."/>
            <person name="Ohm R.A."/>
            <person name="Kues U."/>
            <person name="Blanchette R.A."/>
            <person name="Grigoriev I.V."/>
            <person name="Minto R.E."/>
            <person name="Hibbett D.S."/>
        </authorList>
    </citation>
    <scope>NUCLEOTIDE SEQUENCE [LARGE SCALE GENOMIC DNA]</scope>
    <source>
        <strain evidence="3 5">ATCC 64428</strain>
    </source>
</reference>
<name>A0A0D7A0H0_9AGAR</name>
<accession>A0A0D7A0H0</accession>
<dbReference type="InterPro" id="IPR007518">
    <property type="entry name" value="MINDY"/>
</dbReference>
<dbReference type="PANTHER" id="PTHR18063:SF6">
    <property type="entry name" value="UBIQUITIN CARBOXYL-TERMINAL HYDROLASE"/>
    <property type="match status" value="1"/>
</dbReference>
<evidence type="ECO:0000313" key="5">
    <source>
        <dbReference type="Proteomes" id="UP000054144"/>
    </source>
</evidence>
<dbReference type="OrthoDB" id="10261212at2759"/>
<dbReference type="PANTHER" id="PTHR18063">
    <property type="entry name" value="NF-E2 INDUCIBLE PROTEIN"/>
    <property type="match status" value="1"/>
</dbReference>
<dbReference type="Proteomes" id="UP000054144">
    <property type="component" value="Unassembled WGS sequence"/>
</dbReference>
<evidence type="ECO:0000256" key="1">
    <source>
        <dbReference type="SAM" id="MobiDB-lite"/>
    </source>
</evidence>
<dbReference type="EMBL" id="KN882151">
    <property type="protein sequence ID" value="KIY42879.1"/>
    <property type="molecule type" value="Genomic_DNA"/>
</dbReference>
<evidence type="ECO:0000313" key="3">
    <source>
        <dbReference type="EMBL" id="KIY42879.1"/>
    </source>
</evidence>
<feature type="compositionally biased region" description="Low complexity" evidence="1">
    <location>
        <begin position="185"/>
        <end position="200"/>
    </location>
</feature>
<protein>
    <submittedName>
        <fullName evidence="3">DUF544-domain-containing protein</fullName>
    </submittedName>
</protein>
<organism evidence="3 5">
    <name type="scientific">Fistulina hepatica ATCC 64428</name>
    <dbReference type="NCBI Taxonomy" id="1128425"/>
    <lineage>
        <taxon>Eukaryota</taxon>
        <taxon>Fungi</taxon>
        <taxon>Dikarya</taxon>
        <taxon>Basidiomycota</taxon>
        <taxon>Agaricomycotina</taxon>
        <taxon>Agaricomycetes</taxon>
        <taxon>Agaricomycetidae</taxon>
        <taxon>Agaricales</taxon>
        <taxon>Fistulinaceae</taxon>
        <taxon>Fistulina</taxon>
    </lineage>
</organism>
<dbReference type="EMBL" id="KN882151">
    <property type="protein sequence ID" value="KIY42882.1"/>
    <property type="molecule type" value="Genomic_DNA"/>
</dbReference>
<dbReference type="InterPro" id="IPR033979">
    <property type="entry name" value="MINDY_domain"/>
</dbReference>
<feature type="non-terminal residue" evidence="3">
    <location>
        <position position="1"/>
    </location>
</feature>
<proteinExistence type="predicted"/>
<feature type="non-terminal residue" evidence="3">
    <location>
        <position position="384"/>
    </location>
</feature>
<keyword evidence="5" id="KW-1185">Reference proteome</keyword>
<dbReference type="GO" id="GO:0016807">
    <property type="term" value="F:cysteine-type carboxypeptidase activity"/>
    <property type="evidence" value="ECO:0007669"/>
    <property type="project" value="TreeGrafter"/>
</dbReference>
<feature type="region of interest" description="Disordered" evidence="1">
    <location>
        <begin position="179"/>
        <end position="207"/>
    </location>
</feature>
<dbReference type="AlphaFoldDB" id="A0A0D7A0H0"/>
<dbReference type="GO" id="GO:1990380">
    <property type="term" value="F:K48-linked deubiquitinase activity"/>
    <property type="evidence" value="ECO:0007669"/>
    <property type="project" value="InterPro"/>
</dbReference>
<evidence type="ECO:0000259" key="2">
    <source>
        <dbReference type="Pfam" id="PF04424"/>
    </source>
</evidence>